<dbReference type="InterPro" id="IPR036770">
    <property type="entry name" value="Ankyrin_rpt-contain_sf"/>
</dbReference>
<dbReference type="InterPro" id="IPR002110">
    <property type="entry name" value="Ankyrin_rpt"/>
</dbReference>
<dbReference type="PANTHER" id="PTHR24198">
    <property type="entry name" value="ANKYRIN REPEAT AND PROTEIN KINASE DOMAIN-CONTAINING PROTEIN"/>
    <property type="match status" value="1"/>
</dbReference>
<comment type="caution">
    <text evidence="3">The sequence shown here is derived from an EMBL/GenBank/DDBJ whole genome shotgun (WGS) entry which is preliminary data.</text>
</comment>
<dbReference type="PANTHER" id="PTHR24198:SF165">
    <property type="entry name" value="ANKYRIN REPEAT-CONTAINING PROTEIN-RELATED"/>
    <property type="match status" value="1"/>
</dbReference>
<dbReference type="Pfam" id="PF12796">
    <property type="entry name" value="Ank_2"/>
    <property type="match status" value="1"/>
</dbReference>
<protein>
    <submittedName>
        <fullName evidence="3">Ankyrin repeat protein 1</fullName>
    </submittedName>
</protein>
<dbReference type="EMBL" id="VDLU01000001">
    <property type="protein sequence ID" value="TNJ29482.1"/>
    <property type="molecule type" value="Genomic_DNA"/>
</dbReference>
<dbReference type="Proteomes" id="UP000315496">
    <property type="component" value="Chromosome 1"/>
</dbReference>
<keyword evidence="1" id="KW-0677">Repeat</keyword>
<evidence type="ECO:0000313" key="4">
    <source>
        <dbReference type="Proteomes" id="UP000315496"/>
    </source>
</evidence>
<reference evidence="3 4" key="1">
    <citation type="submission" date="2019-05" db="EMBL/GenBank/DDBJ databases">
        <title>The compact genome of Giardia muris reveals important steps in the evolution of intestinal protozoan parasites.</title>
        <authorList>
            <person name="Xu F."/>
            <person name="Jimenez-Gonzalez A."/>
            <person name="Einarsson E."/>
            <person name="Astvaldsson A."/>
            <person name="Peirasmaki D."/>
            <person name="Eckmann L."/>
            <person name="Andersson J.O."/>
            <person name="Svard S.G."/>
            <person name="Jerlstrom-Hultqvist J."/>
        </authorList>
    </citation>
    <scope>NUCLEOTIDE SEQUENCE [LARGE SCALE GENOMIC DNA]</scope>
    <source>
        <strain evidence="3 4">Roberts-Thomson</strain>
    </source>
</reference>
<accession>A0A4Z1SUA4</accession>
<keyword evidence="2" id="KW-0040">ANK repeat</keyword>
<sequence length="370" mass="40724">MDDERNTPSVQLRELAVGAGNLSAIKKLLKRKEGQDQLNVVTDGSSALACACDRGEWKYIKHLIFEAGNPQVAPSALIRAIQRGATNSQAQPLYLFEANILHDGRLPIEYALECNKALVPGLAAYTILDSFGVASRILSLISQQHDERLVHTAVTFALTQPCCYSWLERIDELEFLTAQTRDFVREHIPHNQQLSPPPREKMLTAPQKGKGGLTPLHKAVLQNNLLEIKKNLKHLGVVDSKGNTALMYAVWAKHLYCVPHLLTEAGLHNEAGESPLTWAIILRVDKIVGMLTACKNNCIPHTEGEDPLSVAAREGYIKGTEILLGVYHQERDGAIMSDAIHDASRMKPASAVGTCHDKCIDLIQAKMNAK</sequence>
<evidence type="ECO:0000256" key="2">
    <source>
        <dbReference type="ARBA" id="ARBA00023043"/>
    </source>
</evidence>
<evidence type="ECO:0000313" key="3">
    <source>
        <dbReference type="EMBL" id="TNJ29482.1"/>
    </source>
</evidence>
<dbReference type="AlphaFoldDB" id="A0A4Z1SUA4"/>
<gene>
    <name evidence="3" type="ORF">GMRT_10225</name>
</gene>
<evidence type="ECO:0000256" key="1">
    <source>
        <dbReference type="ARBA" id="ARBA00022737"/>
    </source>
</evidence>
<name>A0A4Z1SUA4_GIAMU</name>
<dbReference type="OrthoDB" id="1577640at2759"/>
<organism evidence="3 4">
    <name type="scientific">Giardia muris</name>
    <dbReference type="NCBI Taxonomy" id="5742"/>
    <lineage>
        <taxon>Eukaryota</taxon>
        <taxon>Metamonada</taxon>
        <taxon>Diplomonadida</taxon>
        <taxon>Hexamitidae</taxon>
        <taxon>Giardiinae</taxon>
        <taxon>Giardia</taxon>
    </lineage>
</organism>
<dbReference type="VEuPathDB" id="GiardiaDB:GMRT_10225"/>
<dbReference type="SMART" id="SM00248">
    <property type="entry name" value="ANK"/>
    <property type="match status" value="3"/>
</dbReference>
<dbReference type="SUPFAM" id="SSF48403">
    <property type="entry name" value="Ankyrin repeat"/>
    <property type="match status" value="1"/>
</dbReference>
<keyword evidence="4" id="KW-1185">Reference proteome</keyword>
<proteinExistence type="predicted"/>
<dbReference type="Gene3D" id="1.25.40.20">
    <property type="entry name" value="Ankyrin repeat-containing domain"/>
    <property type="match status" value="1"/>
</dbReference>